<feature type="domain" description="Amine oxidase" evidence="3">
    <location>
        <begin position="18"/>
        <end position="415"/>
    </location>
</feature>
<evidence type="ECO:0000259" key="3">
    <source>
        <dbReference type="Pfam" id="PF01593"/>
    </source>
</evidence>
<dbReference type="InterPro" id="IPR001613">
    <property type="entry name" value="Flavin_amine_oxidase"/>
</dbReference>
<name>A0A0D0PU11_KITGR</name>
<comment type="caution">
    <text evidence="4">The sequence shown here is derived from an EMBL/GenBank/DDBJ whole genome shotgun (WGS) entry which is preliminary data.</text>
</comment>
<dbReference type="GO" id="GO:0016491">
    <property type="term" value="F:oxidoreductase activity"/>
    <property type="evidence" value="ECO:0007669"/>
    <property type="project" value="UniProtKB-KW"/>
</dbReference>
<accession>A0A0D0PU11</accession>
<dbReference type="PANTHER" id="PTHR42841">
    <property type="entry name" value="AMINE OXIDASE"/>
    <property type="match status" value="1"/>
</dbReference>
<dbReference type="PRINTS" id="PR00757">
    <property type="entry name" value="AMINEOXDASEF"/>
</dbReference>
<dbReference type="Pfam" id="PF01593">
    <property type="entry name" value="Amino_oxidase"/>
    <property type="match status" value="1"/>
</dbReference>
<evidence type="ECO:0000256" key="1">
    <source>
        <dbReference type="ARBA" id="ARBA00001974"/>
    </source>
</evidence>
<dbReference type="EMBL" id="JXZB01000004">
    <property type="protein sequence ID" value="KIQ63892.1"/>
    <property type="molecule type" value="Genomic_DNA"/>
</dbReference>
<keyword evidence="5" id="KW-1185">Reference proteome</keyword>
<dbReference type="SUPFAM" id="SSF51905">
    <property type="entry name" value="FAD/NAD(P)-binding domain"/>
    <property type="match status" value="1"/>
</dbReference>
<protein>
    <submittedName>
        <fullName evidence="4">Oxidoreductase</fullName>
    </submittedName>
</protein>
<evidence type="ECO:0000313" key="4">
    <source>
        <dbReference type="EMBL" id="KIQ63892.1"/>
    </source>
</evidence>
<dbReference type="AlphaFoldDB" id="A0A0D0PU11"/>
<dbReference type="Gene3D" id="3.50.50.60">
    <property type="entry name" value="FAD/NAD(P)-binding domain"/>
    <property type="match status" value="1"/>
</dbReference>
<evidence type="ECO:0000313" key="5">
    <source>
        <dbReference type="Proteomes" id="UP000032066"/>
    </source>
</evidence>
<organism evidence="4 5">
    <name type="scientific">Kitasatospora griseola</name>
    <name type="common">Streptomyces griseolosporeus</name>
    <dbReference type="NCBI Taxonomy" id="2064"/>
    <lineage>
        <taxon>Bacteria</taxon>
        <taxon>Bacillati</taxon>
        <taxon>Actinomycetota</taxon>
        <taxon>Actinomycetes</taxon>
        <taxon>Kitasatosporales</taxon>
        <taxon>Streptomycetaceae</taxon>
        <taxon>Kitasatospora</taxon>
    </lineage>
</organism>
<keyword evidence="2" id="KW-0560">Oxidoreductase</keyword>
<dbReference type="PATRIC" id="fig|2064.6.peg.4647"/>
<sequence length="431" mass="44808">MSRVHATDPDAIVVGAGVAGLTAAAALTAQGLHVQVLEGTERVGGRLATRELDGFRLDLGGHLLNTADPELVRHLDLDRLDLRPLAPGVLVHSSGRTYRAGDPQLTPARQAATRSPLGTPLDRARLAGTLSRLAATPTARLLARQETTAARAMADRGLPGRTVDGFLRPLLAALLSDPALGTSSRVADLALRDYARGRLCVPAAGIGAVPAQLAAGLPDGTLRPGVDVTAVGTDGVETAAHGPIRARAVIVATDAATAAALLPGLRQPGFHPVTTYYHAANRSPLGEPVLLLDAERTGISHSLVLSDADPSYAADGRALIATTVLGRRAFDSGGPAGDEPVVRRRLSELYGTSTASWEFLTVRHVPDAVVTMPPPHHFRRSVRLLAGLYVCGDHRDTGTLHGAIASGRRAASAVLRDLGVRTEPEVVEAAA</sequence>
<dbReference type="InterPro" id="IPR002937">
    <property type="entry name" value="Amino_oxidase"/>
</dbReference>
<dbReference type="STRING" id="2064.TR51_21630"/>
<dbReference type="InterPro" id="IPR036188">
    <property type="entry name" value="FAD/NAD-bd_sf"/>
</dbReference>
<evidence type="ECO:0000256" key="2">
    <source>
        <dbReference type="ARBA" id="ARBA00023002"/>
    </source>
</evidence>
<dbReference type="Proteomes" id="UP000032066">
    <property type="component" value="Unassembled WGS sequence"/>
</dbReference>
<comment type="cofactor">
    <cofactor evidence="1">
        <name>FAD</name>
        <dbReference type="ChEBI" id="CHEBI:57692"/>
    </cofactor>
</comment>
<reference evidence="4 5" key="1">
    <citation type="submission" date="2015-02" db="EMBL/GenBank/DDBJ databases">
        <title>Draft genome sequence of Kitasatospora griseola MF730-N6, a bafilomycin, terpentecin and satosporin producer.</title>
        <authorList>
            <person name="Arens J.C."/>
            <person name="Haltli B."/>
            <person name="Kerr R.G."/>
        </authorList>
    </citation>
    <scope>NUCLEOTIDE SEQUENCE [LARGE SCALE GENOMIC DNA]</scope>
    <source>
        <strain evidence="4 5">MF730-N6</strain>
    </source>
</reference>
<proteinExistence type="predicted"/>
<gene>
    <name evidence="4" type="ORF">TR51_21630</name>
</gene>